<dbReference type="PANTHER" id="PTHR45138:SF9">
    <property type="entry name" value="DIGUANYLATE CYCLASE DGCM-RELATED"/>
    <property type="match status" value="1"/>
</dbReference>
<dbReference type="CDD" id="cd01949">
    <property type="entry name" value="GGDEF"/>
    <property type="match status" value="1"/>
</dbReference>
<dbReference type="InterPro" id="IPR029787">
    <property type="entry name" value="Nucleotide_cyclase"/>
</dbReference>
<dbReference type="InterPro" id="IPR050469">
    <property type="entry name" value="Diguanylate_Cyclase"/>
</dbReference>
<accession>A0A4R8FRS4</accession>
<name>A0A4R8FRS4_9GAMM</name>
<dbReference type="SMART" id="SM00267">
    <property type="entry name" value="GGDEF"/>
    <property type="match status" value="1"/>
</dbReference>
<dbReference type="AlphaFoldDB" id="A0A4R8FRS4"/>
<proteinExistence type="predicted"/>
<comment type="caution">
    <text evidence="5">The sequence shown here is derived from an EMBL/GenBank/DDBJ whole genome shotgun (WGS) entry which is preliminary data.</text>
</comment>
<organism evidence="5 6">
    <name type="scientific">Modicisalibacter xianhensis</name>
    <dbReference type="NCBI Taxonomy" id="442341"/>
    <lineage>
        <taxon>Bacteria</taxon>
        <taxon>Pseudomonadati</taxon>
        <taxon>Pseudomonadota</taxon>
        <taxon>Gammaproteobacteria</taxon>
        <taxon>Oceanospirillales</taxon>
        <taxon>Halomonadaceae</taxon>
        <taxon>Modicisalibacter</taxon>
    </lineage>
</organism>
<evidence type="ECO:0000313" key="6">
    <source>
        <dbReference type="Proteomes" id="UP000294489"/>
    </source>
</evidence>
<dbReference type="EMBL" id="SOEC01000011">
    <property type="protein sequence ID" value="TDX28163.1"/>
    <property type="molecule type" value="Genomic_DNA"/>
</dbReference>
<gene>
    <name evidence="5" type="ORF">DFO67_111145</name>
</gene>
<dbReference type="EC" id="2.7.7.65" evidence="2"/>
<dbReference type="PANTHER" id="PTHR45138">
    <property type="entry name" value="REGULATORY COMPONENTS OF SENSORY TRANSDUCTION SYSTEM"/>
    <property type="match status" value="1"/>
</dbReference>
<evidence type="ECO:0000313" key="5">
    <source>
        <dbReference type="EMBL" id="TDX28163.1"/>
    </source>
</evidence>
<dbReference type="Pfam" id="PF00990">
    <property type="entry name" value="GGDEF"/>
    <property type="match status" value="1"/>
</dbReference>
<dbReference type="Gene3D" id="3.30.70.270">
    <property type="match status" value="1"/>
</dbReference>
<dbReference type="SUPFAM" id="SSF55073">
    <property type="entry name" value="Nucleotide cyclase"/>
    <property type="match status" value="1"/>
</dbReference>
<dbReference type="InterPro" id="IPR043128">
    <property type="entry name" value="Rev_trsase/Diguanyl_cyclase"/>
</dbReference>
<reference evidence="5 6" key="1">
    <citation type="submission" date="2019-03" db="EMBL/GenBank/DDBJ databases">
        <title>Freshwater and sediment microbial communities from various areas in North America, analyzing microbe dynamics in response to fracking.</title>
        <authorList>
            <person name="Lamendella R."/>
        </authorList>
    </citation>
    <scope>NUCLEOTIDE SEQUENCE [LARGE SCALE GENOMIC DNA]</scope>
    <source>
        <strain evidence="5 6">6_TX</strain>
    </source>
</reference>
<evidence type="ECO:0000256" key="3">
    <source>
        <dbReference type="ARBA" id="ARBA00034247"/>
    </source>
</evidence>
<dbReference type="Gene3D" id="3.30.450.20">
    <property type="entry name" value="PAS domain"/>
    <property type="match status" value="3"/>
</dbReference>
<dbReference type="InterPro" id="IPR000160">
    <property type="entry name" value="GGDEF_dom"/>
</dbReference>
<feature type="domain" description="GGDEF" evidence="4">
    <location>
        <begin position="481"/>
        <end position="618"/>
    </location>
</feature>
<dbReference type="Pfam" id="PF08448">
    <property type="entry name" value="PAS_4"/>
    <property type="match status" value="1"/>
</dbReference>
<dbReference type="FunFam" id="3.30.70.270:FF:000001">
    <property type="entry name" value="Diguanylate cyclase domain protein"/>
    <property type="match status" value="1"/>
</dbReference>
<dbReference type="NCBIfam" id="TIGR00254">
    <property type="entry name" value="GGDEF"/>
    <property type="match status" value="1"/>
</dbReference>
<evidence type="ECO:0000256" key="2">
    <source>
        <dbReference type="ARBA" id="ARBA00012528"/>
    </source>
</evidence>
<dbReference type="GO" id="GO:0005886">
    <property type="term" value="C:plasma membrane"/>
    <property type="evidence" value="ECO:0007669"/>
    <property type="project" value="TreeGrafter"/>
</dbReference>
<evidence type="ECO:0000259" key="4">
    <source>
        <dbReference type="PROSITE" id="PS50887"/>
    </source>
</evidence>
<dbReference type="CDD" id="cd12914">
    <property type="entry name" value="PDC1_DGC_like"/>
    <property type="match status" value="1"/>
</dbReference>
<comment type="catalytic activity">
    <reaction evidence="3">
        <text>2 GTP = 3',3'-c-di-GMP + 2 diphosphate</text>
        <dbReference type="Rhea" id="RHEA:24898"/>
        <dbReference type="ChEBI" id="CHEBI:33019"/>
        <dbReference type="ChEBI" id="CHEBI:37565"/>
        <dbReference type="ChEBI" id="CHEBI:58805"/>
        <dbReference type="EC" id="2.7.7.65"/>
    </reaction>
</comment>
<dbReference type="RefSeq" id="WP_134018638.1">
    <property type="nucleotide sequence ID" value="NZ_SOEC01000011.1"/>
</dbReference>
<dbReference type="Proteomes" id="UP000294489">
    <property type="component" value="Unassembled WGS sequence"/>
</dbReference>
<protein>
    <recommendedName>
        <fullName evidence="2">diguanylate cyclase</fullName>
        <ecNumber evidence="2">2.7.7.65</ecNumber>
    </recommendedName>
</protein>
<dbReference type="InterPro" id="IPR013656">
    <property type="entry name" value="PAS_4"/>
</dbReference>
<dbReference type="CDD" id="cd12915">
    <property type="entry name" value="PDC2_DGC_like"/>
    <property type="match status" value="1"/>
</dbReference>
<dbReference type="OrthoDB" id="73375at2"/>
<dbReference type="GO" id="GO:0052621">
    <property type="term" value="F:diguanylate cyclase activity"/>
    <property type="evidence" value="ECO:0007669"/>
    <property type="project" value="UniProtKB-EC"/>
</dbReference>
<dbReference type="GO" id="GO:1902201">
    <property type="term" value="P:negative regulation of bacterial-type flagellum-dependent cell motility"/>
    <property type="evidence" value="ECO:0007669"/>
    <property type="project" value="TreeGrafter"/>
</dbReference>
<evidence type="ECO:0000256" key="1">
    <source>
        <dbReference type="ARBA" id="ARBA00001946"/>
    </source>
</evidence>
<dbReference type="GO" id="GO:0043709">
    <property type="term" value="P:cell adhesion involved in single-species biofilm formation"/>
    <property type="evidence" value="ECO:0007669"/>
    <property type="project" value="TreeGrafter"/>
</dbReference>
<comment type="cofactor">
    <cofactor evidence="1">
        <name>Mg(2+)</name>
        <dbReference type="ChEBI" id="CHEBI:18420"/>
    </cofactor>
</comment>
<sequence>MSLRAPRRLLFIFCALAILVVGGFLSHESWQLYRSELEGVQNKLESESVLLSEHAQLAFATANRLLADVAWEQHQETLDTFLQGRPMQQRVLNTTQFAGLVVTDETGAPVYVVNKVPLPPDSLANLASLRAHRLGASLVVGQPLAAGGEPHRLIPVSQRLVDKQGAFAGVATVLLDAAYFRGFYRNVIKDRALRIGMLHSDGNILTLYPNPSAKLPAFTEGLAALLATRQADTLRLASPLDGNERLAAYRNLEQWPIAVTVSLGYEAFLDELMPAFQRNALLFLIFSGSVMICAVLISRSMSEVYRARDARTLALREQASTLQLCHAIASRLPNGRVFVLDRQYRYEFVEGHLGDDCPALEPMAMLGRHIDEIYPAETSAELKPLVANALQGQECEEEIAFRGRVFRTFGTPLPEDDGRILRCLLLSQDITQFKADQALLVTLNQELHRQASTDGLLGIANRREFDRRLEQEWQRGLRECQPLSLLLLDVDYFKRYNDAYGHAEGDVCLQQVATAAAEALQRSTDVVARYGGEELAILLPNTDLEGARHVAQRIHARQAGLALPFADSPVAAYVTVSIGIATAIPLKEDSANQLIEQADQALYEAKEAGRNRTQAMLCDSQVSKPMCFSHG</sequence>
<dbReference type="PROSITE" id="PS50887">
    <property type="entry name" value="GGDEF"/>
    <property type="match status" value="1"/>
</dbReference>
<dbReference type="InterPro" id="IPR035965">
    <property type="entry name" value="PAS-like_dom_sf"/>
</dbReference>
<dbReference type="SUPFAM" id="SSF55785">
    <property type="entry name" value="PYP-like sensor domain (PAS domain)"/>
    <property type="match status" value="1"/>
</dbReference>